<keyword evidence="1" id="KW-1133">Transmembrane helix</keyword>
<keyword evidence="1" id="KW-0472">Membrane</keyword>
<dbReference type="AlphaFoldDB" id="A0A2G5HD36"/>
<organism evidence="2 4">
    <name type="scientific">Cercospora beticola</name>
    <name type="common">Sugarbeet leaf spot fungus</name>
    <dbReference type="NCBI Taxonomy" id="122368"/>
    <lineage>
        <taxon>Eukaryota</taxon>
        <taxon>Fungi</taxon>
        <taxon>Dikarya</taxon>
        <taxon>Ascomycota</taxon>
        <taxon>Pezizomycotina</taxon>
        <taxon>Dothideomycetes</taxon>
        <taxon>Dothideomycetidae</taxon>
        <taxon>Mycosphaerellales</taxon>
        <taxon>Mycosphaerellaceae</taxon>
        <taxon>Cercospora</taxon>
    </lineage>
</organism>
<feature type="transmembrane region" description="Helical" evidence="1">
    <location>
        <begin position="12"/>
        <end position="36"/>
    </location>
</feature>
<dbReference type="Proteomes" id="UP001302367">
    <property type="component" value="Chromosome 9"/>
</dbReference>
<feature type="transmembrane region" description="Helical" evidence="1">
    <location>
        <begin position="92"/>
        <end position="115"/>
    </location>
</feature>
<evidence type="ECO:0000256" key="1">
    <source>
        <dbReference type="SAM" id="Phobius"/>
    </source>
</evidence>
<reference evidence="2 4" key="1">
    <citation type="submission" date="2015-10" db="EMBL/GenBank/DDBJ databases">
        <title>The cercosporin biosynthetic gene cluster was horizontally transferred to several fungal lineages and shown to be expanded in Cercospora beticola based on microsynteny with recipient genomes.</title>
        <authorList>
            <person name="De Jonge R."/>
            <person name="Ebert M.K."/>
            <person name="Suttle J.C."/>
            <person name="Jurick Ii W.M."/>
            <person name="Secor G.A."/>
            <person name="Thomma B.P."/>
            <person name="Van De Peer Y."/>
            <person name="Bolton M.D."/>
        </authorList>
    </citation>
    <scope>NUCLEOTIDE SEQUENCE [LARGE SCALE GENOMIC DNA]</scope>
    <source>
        <strain evidence="2 4">09-40</strain>
    </source>
</reference>
<feature type="transmembrane region" description="Helical" evidence="1">
    <location>
        <begin position="56"/>
        <end position="80"/>
    </location>
</feature>
<protein>
    <recommendedName>
        <fullName evidence="6">MARVEL domain-containing protein</fullName>
    </recommendedName>
</protein>
<accession>A0A2G5HD36</accession>
<dbReference type="EMBL" id="LKMD01000107">
    <property type="protein sequence ID" value="PIA90476.1"/>
    <property type="molecule type" value="Genomic_DNA"/>
</dbReference>
<keyword evidence="5" id="KW-1185">Reference proteome</keyword>
<dbReference type="OrthoDB" id="5211263at2759"/>
<proteinExistence type="predicted"/>
<evidence type="ECO:0000313" key="2">
    <source>
        <dbReference type="EMBL" id="PIA90476.1"/>
    </source>
</evidence>
<evidence type="ECO:0000313" key="4">
    <source>
        <dbReference type="Proteomes" id="UP000230605"/>
    </source>
</evidence>
<keyword evidence="1" id="KW-0812">Transmembrane</keyword>
<feature type="transmembrane region" description="Helical" evidence="1">
    <location>
        <begin position="121"/>
        <end position="144"/>
    </location>
</feature>
<dbReference type="Proteomes" id="UP000230605">
    <property type="component" value="Chromosome 9"/>
</dbReference>
<evidence type="ECO:0000313" key="3">
    <source>
        <dbReference type="EMBL" id="WPB07831.1"/>
    </source>
</evidence>
<sequence>MASQMWLKRVLIPFWIVQLIFVTILLVLFTFSLAVVRDYQEDYADSYGVDRISKPAYRAFNGVAAVYIALCALTIIFDLAEIILLARKRLSPTVVVTFNSILTLVWAVVLILQIVGTAAGARASALGFIFIIVVLATSLGKLIYSSVILHRYRKGQFATRGTYSSPANAEAGVEFDPTPSGPDTAYNPVPAPLNPFRDASRDPSPAAGIHHPTSGAAAAYYHTAPAHEMQQTVVR</sequence>
<gene>
    <name evidence="2" type="ORF">CB0940_11006</name>
    <name evidence="3" type="ORF">RHO25_012495</name>
</gene>
<reference evidence="3 5" key="2">
    <citation type="submission" date="2023-09" db="EMBL/GenBank/DDBJ databases">
        <title>Complete-Gapless Cercospora beticola genome.</title>
        <authorList>
            <person name="Wyatt N.A."/>
            <person name="Spanner R.E."/>
            <person name="Bolton M.D."/>
        </authorList>
    </citation>
    <scope>NUCLEOTIDE SEQUENCE [LARGE SCALE GENOMIC DNA]</scope>
    <source>
        <strain evidence="3">Cb09-40</strain>
    </source>
</reference>
<evidence type="ECO:0008006" key="6">
    <source>
        <dbReference type="Google" id="ProtNLM"/>
    </source>
</evidence>
<name>A0A2G5HD36_CERBT</name>
<dbReference type="EMBL" id="CP134192">
    <property type="protein sequence ID" value="WPB07831.1"/>
    <property type="molecule type" value="Genomic_DNA"/>
</dbReference>
<evidence type="ECO:0000313" key="5">
    <source>
        <dbReference type="Proteomes" id="UP001302367"/>
    </source>
</evidence>